<proteinExistence type="predicted"/>
<accession>A0A3M7SKJ5</accession>
<dbReference type="AlphaFoldDB" id="A0A3M7SKJ5"/>
<dbReference type="EMBL" id="REGN01001231">
    <property type="protein sequence ID" value="RNA36127.1"/>
    <property type="molecule type" value="Genomic_DNA"/>
</dbReference>
<keyword evidence="2" id="KW-1185">Reference proteome</keyword>
<organism evidence="1 2">
    <name type="scientific">Brachionus plicatilis</name>
    <name type="common">Marine rotifer</name>
    <name type="synonym">Brachionus muelleri</name>
    <dbReference type="NCBI Taxonomy" id="10195"/>
    <lineage>
        <taxon>Eukaryota</taxon>
        <taxon>Metazoa</taxon>
        <taxon>Spiralia</taxon>
        <taxon>Gnathifera</taxon>
        <taxon>Rotifera</taxon>
        <taxon>Eurotatoria</taxon>
        <taxon>Monogononta</taxon>
        <taxon>Pseudotrocha</taxon>
        <taxon>Ploima</taxon>
        <taxon>Brachionidae</taxon>
        <taxon>Brachionus</taxon>
    </lineage>
</organism>
<evidence type="ECO:0000313" key="2">
    <source>
        <dbReference type="Proteomes" id="UP000276133"/>
    </source>
</evidence>
<protein>
    <submittedName>
        <fullName evidence="1">Uncharacterized protein</fullName>
    </submittedName>
</protein>
<reference evidence="1 2" key="1">
    <citation type="journal article" date="2018" name="Sci. Rep.">
        <title>Genomic signatures of local adaptation to the degree of environmental predictability in rotifers.</title>
        <authorList>
            <person name="Franch-Gras L."/>
            <person name="Hahn C."/>
            <person name="Garcia-Roger E.M."/>
            <person name="Carmona M.J."/>
            <person name="Serra M."/>
            <person name="Gomez A."/>
        </authorList>
    </citation>
    <scope>NUCLEOTIDE SEQUENCE [LARGE SCALE GENOMIC DNA]</scope>
    <source>
        <strain evidence="1">HYR1</strain>
    </source>
</reference>
<evidence type="ECO:0000313" key="1">
    <source>
        <dbReference type="EMBL" id="RNA36127.1"/>
    </source>
</evidence>
<gene>
    <name evidence="1" type="ORF">BpHYR1_001361</name>
</gene>
<name>A0A3M7SKJ5_BRAPC</name>
<comment type="caution">
    <text evidence="1">The sequence shown here is derived from an EMBL/GenBank/DDBJ whole genome shotgun (WGS) entry which is preliminary data.</text>
</comment>
<sequence length="264" mass="30746">MENTALSTTLSFMNLIALIKHSRKILNIISEIYVFYLIIKKQKKKIGKLDQNLKKEVMGQSLFLGPLCIKFKIIFSFQKIYHELLPFFEKSRFFKFNDFVKGFARYILECGKLNKTRILIENVLLESKLAVNKVARTCDPAVNPRLNLRHSIESNRKILVKTTTHCLNKQLKSKQYKLSLYSIKHISMKLKLFILATSLNKKNGLYQYFDSRFVIKNKAFGQTINYSFSVCFFSDSEHDNNDWSRAHQQLIPSIGAICLKSEPN</sequence>
<dbReference type="Proteomes" id="UP000276133">
    <property type="component" value="Unassembled WGS sequence"/>
</dbReference>